<dbReference type="GO" id="GO:0034196">
    <property type="term" value="P:acylglycerol transport"/>
    <property type="evidence" value="ECO:0007669"/>
    <property type="project" value="InterPro"/>
</dbReference>
<dbReference type="AlphaFoldDB" id="A0AAV7GL62"/>
<evidence type="ECO:0000313" key="2">
    <source>
        <dbReference type="Proteomes" id="UP000775213"/>
    </source>
</evidence>
<dbReference type="InterPro" id="IPR044160">
    <property type="entry name" value="TGD4-like"/>
</dbReference>
<dbReference type="PANTHER" id="PTHR34954">
    <property type="entry name" value="EXPRESSED PROTEIN"/>
    <property type="match status" value="1"/>
</dbReference>
<reference evidence="1 2" key="1">
    <citation type="journal article" date="2021" name="Hortic Res">
        <title>Chromosome-scale assembly of the Dendrobium chrysotoxum genome enhances the understanding of orchid evolution.</title>
        <authorList>
            <person name="Zhang Y."/>
            <person name="Zhang G.Q."/>
            <person name="Zhang D."/>
            <person name="Liu X.D."/>
            <person name="Xu X.Y."/>
            <person name="Sun W.H."/>
            <person name="Yu X."/>
            <person name="Zhu X."/>
            <person name="Wang Z.W."/>
            <person name="Zhao X."/>
            <person name="Zhong W.Y."/>
            <person name="Chen H."/>
            <person name="Yin W.L."/>
            <person name="Huang T."/>
            <person name="Niu S.C."/>
            <person name="Liu Z.J."/>
        </authorList>
    </citation>
    <scope>NUCLEOTIDE SEQUENCE [LARGE SCALE GENOMIC DNA]</scope>
    <source>
        <strain evidence="1">Lindl</strain>
    </source>
</reference>
<comment type="caution">
    <text evidence="1">The sequence shown here is derived from an EMBL/GenBank/DDBJ whole genome shotgun (WGS) entry which is preliminary data.</text>
</comment>
<name>A0AAV7GL62_DENCH</name>
<protein>
    <recommendedName>
        <fullName evidence="3">Protein TRIGALACTOSYLDIACYLGLYCEROL 4, chloroplastic</fullName>
    </recommendedName>
</protein>
<dbReference type="GO" id="GO:1990052">
    <property type="term" value="P:ER to chloroplast lipid transport"/>
    <property type="evidence" value="ECO:0007669"/>
    <property type="project" value="InterPro"/>
</dbReference>
<sequence length="465" mass="51760">MRRLRWAVDGGGWEVDAEAPVTMEGTARAVPGDPLPLGLSRGGRLSRSKQLDFLHRFMASPLVPSFAGDPANGGRGLLLHHAHAFHIRDNWSVTVLEQFNLQNFVASLKETASNNLEDKSLPMTIARNIIEFLSLGCGSELLISPESSLLFEIYNDKKRSRGKAHCVYLQLQRHNLMLEAASPGLFVDKKGTYWDVPLSMAIDLASVTLDSGLNYHLLLQHNSGQPKHFGGNEKTEAPMSLLPGLCAKVAISMKKHVEFWRKKEGKLKLVQPYDVFLSNPHISGVSIFGAVASASLGENSARYVKKMLRSCNSFNLCFQKNNFGLFSDLFASFTFKAQLGNFQRLFFDLTKFDAHLDFPSGTTFIWGASSLAKNIYNSQKPDAISIRAICPNLRVSLQQQIVGPISFRFDSRIVLDSENGKYLAQLDDQVFAIDWALKVLGSAKASLWYSPKHQEAMVELRFFEG</sequence>
<dbReference type="EMBL" id="JAGFBR010000009">
    <property type="protein sequence ID" value="KAH0462585.1"/>
    <property type="molecule type" value="Genomic_DNA"/>
</dbReference>
<dbReference type="GO" id="GO:0070300">
    <property type="term" value="F:phosphatidic acid binding"/>
    <property type="evidence" value="ECO:0007669"/>
    <property type="project" value="InterPro"/>
</dbReference>
<evidence type="ECO:0000313" key="1">
    <source>
        <dbReference type="EMBL" id="KAH0462585.1"/>
    </source>
</evidence>
<evidence type="ECO:0008006" key="3">
    <source>
        <dbReference type="Google" id="ProtNLM"/>
    </source>
</evidence>
<accession>A0AAV7GL62</accession>
<dbReference type="GO" id="GO:0009941">
    <property type="term" value="C:chloroplast envelope"/>
    <property type="evidence" value="ECO:0007669"/>
    <property type="project" value="TreeGrafter"/>
</dbReference>
<dbReference type="Proteomes" id="UP000775213">
    <property type="component" value="Unassembled WGS sequence"/>
</dbReference>
<proteinExistence type="predicted"/>
<organism evidence="1 2">
    <name type="scientific">Dendrobium chrysotoxum</name>
    <name type="common">Orchid</name>
    <dbReference type="NCBI Taxonomy" id="161865"/>
    <lineage>
        <taxon>Eukaryota</taxon>
        <taxon>Viridiplantae</taxon>
        <taxon>Streptophyta</taxon>
        <taxon>Embryophyta</taxon>
        <taxon>Tracheophyta</taxon>
        <taxon>Spermatophyta</taxon>
        <taxon>Magnoliopsida</taxon>
        <taxon>Liliopsida</taxon>
        <taxon>Asparagales</taxon>
        <taxon>Orchidaceae</taxon>
        <taxon>Epidendroideae</taxon>
        <taxon>Malaxideae</taxon>
        <taxon>Dendrobiinae</taxon>
        <taxon>Dendrobium</taxon>
    </lineage>
</organism>
<gene>
    <name evidence="1" type="ORF">IEQ34_010160</name>
</gene>
<dbReference type="PANTHER" id="PTHR34954:SF4">
    <property type="entry name" value="PROTEIN TRIGALACTOSYLDIACYLGLYCEROL 4, CHLOROPLASTIC"/>
    <property type="match status" value="1"/>
</dbReference>
<keyword evidence="2" id="KW-1185">Reference proteome</keyword>